<dbReference type="RefSeq" id="WP_307202835.1">
    <property type="nucleotide sequence ID" value="NZ_JAUTAN010000001.1"/>
</dbReference>
<proteinExistence type="predicted"/>
<dbReference type="Proteomes" id="UP001239215">
    <property type="component" value="Unassembled WGS sequence"/>
</dbReference>
<dbReference type="InterPro" id="IPR002937">
    <property type="entry name" value="Amino_oxidase"/>
</dbReference>
<dbReference type="EMBL" id="JAUTAN010000001">
    <property type="protein sequence ID" value="MDQ1106041.1"/>
    <property type="molecule type" value="Genomic_DNA"/>
</dbReference>
<organism evidence="2 3">
    <name type="scientific">Nocardioides zeae</name>
    <dbReference type="NCBI Taxonomy" id="1457234"/>
    <lineage>
        <taxon>Bacteria</taxon>
        <taxon>Bacillati</taxon>
        <taxon>Actinomycetota</taxon>
        <taxon>Actinomycetes</taxon>
        <taxon>Propionibacteriales</taxon>
        <taxon>Nocardioidaceae</taxon>
        <taxon>Nocardioides</taxon>
    </lineage>
</organism>
<dbReference type="SUPFAM" id="SSF51905">
    <property type="entry name" value="FAD/NAD(P)-binding domain"/>
    <property type="match status" value="1"/>
</dbReference>
<dbReference type="GO" id="GO:0016491">
    <property type="term" value="F:oxidoreductase activity"/>
    <property type="evidence" value="ECO:0007669"/>
    <property type="project" value="UniProtKB-KW"/>
</dbReference>
<sequence>MNPVLVVGAGIAGVACARALTDAGVPVRVVDRGHRVGGRMASRRIDERPVDLGASYFTVPRDDADFAAVVERWRTAGLARAWTDTFHVADGLEPKEGPVRWGAPGGLRSLVEDLASPLDVRRGTVASVDLGPAGPVVDGEPVRAVVLAMPDPQARRLLADPLADLGARLDRGFEPVLALVASFEERTWDVDGVFADDPLSFVADDGRRRGDDAPVLVAHSTPELAREHLDAPEEAAPAMTAALRRLLDLPAPAGTVVHRWSFARPTGDRDAPYLLDDRGIGVCGDGWGPTPRVATAWRSGHELGAAMAERLG</sequence>
<dbReference type="PANTHER" id="PTHR16128">
    <property type="entry name" value="FAD/NAD(P)-BINDING OXIDOREDUCTASE FAMILY PROTEIN"/>
    <property type="match status" value="1"/>
</dbReference>
<keyword evidence="2" id="KW-0560">Oxidoreductase</keyword>
<name>A0AAJ1X2P0_9ACTN</name>
<dbReference type="Pfam" id="PF13450">
    <property type="entry name" value="NAD_binding_8"/>
    <property type="match status" value="1"/>
</dbReference>
<gene>
    <name evidence="2" type="ORF">QE405_003325</name>
</gene>
<evidence type="ECO:0000259" key="1">
    <source>
        <dbReference type="Pfam" id="PF01593"/>
    </source>
</evidence>
<dbReference type="Gene3D" id="3.90.660.10">
    <property type="match status" value="1"/>
</dbReference>
<protein>
    <submittedName>
        <fullName evidence="2">Renalase</fullName>
        <ecNumber evidence="2">1.6.3.5</ecNumber>
    </submittedName>
</protein>
<dbReference type="PANTHER" id="PTHR16128:SF5">
    <property type="entry name" value="FAD_NAD(P)-BINDING OXIDOREDUCTASE FAMILY PROTEIN"/>
    <property type="match status" value="1"/>
</dbReference>
<dbReference type="Gene3D" id="3.50.50.60">
    <property type="entry name" value="FAD/NAD(P)-binding domain"/>
    <property type="match status" value="1"/>
</dbReference>
<dbReference type="EC" id="1.6.3.5" evidence="2"/>
<reference evidence="2" key="1">
    <citation type="submission" date="2023-07" db="EMBL/GenBank/DDBJ databases">
        <title>Functional and genomic diversity of the sorghum phyllosphere microbiome.</title>
        <authorList>
            <person name="Shade A."/>
        </authorList>
    </citation>
    <scope>NUCLEOTIDE SEQUENCE</scope>
    <source>
        <strain evidence="2">SORGH_AS_1067</strain>
    </source>
</reference>
<feature type="domain" description="Amine oxidase" evidence="1">
    <location>
        <begin position="96"/>
        <end position="300"/>
    </location>
</feature>
<evidence type="ECO:0000313" key="2">
    <source>
        <dbReference type="EMBL" id="MDQ1106041.1"/>
    </source>
</evidence>
<dbReference type="InterPro" id="IPR036188">
    <property type="entry name" value="FAD/NAD-bd_sf"/>
</dbReference>
<evidence type="ECO:0000313" key="3">
    <source>
        <dbReference type="Proteomes" id="UP001239215"/>
    </source>
</evidence>
<dbReference type="Pfam" id="PF01593">
    <property type="entry name" value="Amino_oxidase"/>
    <property type="match status" value="1"/>
</dbReference>
<comment type="caution">
    <text evidence="2">The sequence shown here is derived from an EMBL/GenBank/DDBJ whole genome shotgun (WGS) entry which is preliminary data.</text>
</comment>
<accession>A0AAJ1X2P0</accession>
<dbReference type="AlphaFoldDB" id="A0AAJ1X2P0"/>